<gene>
    <name evidence="2" type="ORF">DN062_12800</name>
</gene>
<comment type="caution">
    <text evidence="2">The sequence shown here is derived from an EMBL/GenBank/DDBJ whole genome shotgun (WGS) entry which is preliminary data.</text>
</comment>
<dbReference type="Proteomes" id="UP000250744">
    <property type="component" value="Unassembled WGS sequence"/>
</dbReference>
<dbReference type="AlphaFoldDB" id="A0A364NKG1"/>
<dbReference type="RefSeq" id="WP_112159714.1">
    <property type="nucleotide sequence ID" value="NZ_QKRX01000009.1"/>
</dbReference>
<evidence type="ECO:0008006" key="4">
    <source>
        <dbReference type="Google" id="ProtNLM"/>
    </source>
</evidence>
<proteinExistence type="predicted"/>
<dbReference type="OrthoDB" id="6085729at2"/>
<evidence type="ECO:0000313" key="2">
    <source>
        <dbReference type="EMBL" id="RAU17562.1"/>
    </source>
</evidence>
<dbReference type="EMBL" id="QKRX01000009">
    <property type="protein sequence ID" value="RAU17562.1"/>
    <property type="molecule type" value="Genomic_DNA"/>
</dbReference>
<feature type="signal peptide" evidence="1">
    <location>
        <begin position="1"/>
        <end position="28"/>
    </location>
</feature>
<organism evidence="2 3">
    <name type="scientific">Nitrincola tibetensis</name>
    <dbReference type="NCBI Taxonomy" id="2219697"/>
    <lineage>
        <taxon>Bacteria</taxon>
        <taxon>Pseudomonadati</taxon>
        <taxon>Pseudomonadota</taxon>
        <taxon>Gammaproteobacteria</taxon>
        <taxon>Oceanospirillales</taxon>
        <taxon>Oceanospirillaceae</taxon>
        <taxon>Nitrincola</taxon>
    </lineage>
</organism>
<evidence type="ECO:0000256" key="1">
    <source>
        <dbReference type="SAM" id="SignalP"/>
    </source>
</evidence>
<evidence type="ECO:0000313" key="3">
    <source>
        <dbReference type="Proteomes" id="UP000250744"/>
    </source>
</evidence>
<dbReference type="PROSITE" id="PS51257">
    <property type="entry name" value="PROKAR_LIPOPROTEIN"/>
    <property type="match status" value="1"/>
</dbReference>
<accession>A0A364NKG1</accession>
<keyword evidence="1" id="KW-0732">Signal</keyword>
<reference evidence="2 3" key="1">
    <citation type="submission" date="2018-06" db="EMBL/GenBank/DDBJ databases">
        <title>Nitrincola tibetense sp. nov., isolated from Lake XuguoCo on Tibetan Plateau.</title>
        <authorList>
            <person name="Xing P."/>
        </authorList>
    </citation>
    <scope>NUCLEOTIDE SEQUENCE [LARGE SCALE GENOMIC DNA]</scope>
    <source>
        <strain evidence="3">xg18</strain>
    </source>
</reference>
<name>A0A364NKG1_9GAMM</name>
<protein>
    <recommendedName>
        <fullName evidence="4">Lipoprotein</fullName>
    </recommendedName>
</protein>
<keyword evidence="3" id="KW-1185">Reference proteome</keyword>
<feature type="chain" id="PRO_5016974655" description="Lipoprotein" evidence="1">
    <location>
        <begin position="29"/>
        <end position="339"/>
    </location>
</feature>
<sequence>MKTTAKICRYRSAALVLLAGVMSGCATMSGLPSSGSAEYQRGWIKESDNKGYEFKACHATEWQKVSRTPWGLNRLFETRSTSDLRPLYVEWLARQSEEGVSVSELRYMSTHPTSCENSLPDVDMRVRGTSPDWVLELTETDIVVHLYESLRSVKFPIAQPMRSGNTWIWDAEIELNSGRTHRLNLEIKPEACIDDENNWFGLTAYAQFDNQSLVGCAKRGDLERLYLNQSYRLSDEITTRDIQVSLTVDGQFEMTEDYLNDQPVTKSAGSWKMMSGGRVIVSVDNPEEGGRQDTLFFRHMGDGVLQLQGFHPSYGHNGLVLYPTGDALPWRAGSRLPVP</sequence>